<dbReference type="Proteomes" id="UP000583929">
    <property type="component" value="Unassembled WGS sequence"/>
</dbReference>
<evidence type="ECO:0000313" key="1">
    <source>
        <dbReference type="EMBL" id="KAF4379842.1"/>
    </source>
</evidence>
<reference evidence="1 2" key="1">
    <citation type="journal article" date="2020" name="bioRxiv">
        <title>Sequence and annotation of 42 cannabis genomes reveals extensive copy number variation in cannabinoid synthesis and pathogen resistance genes.</title>
        <authorList>
            <person name="Mckernan K.J."/>
            <person name="Helbert Y."/>
            <person name="Kane L.T."/>
            <person name="Ebling H."/>
            <person name="Zhang L."/>
            <person name="Liu B."/>
            <person name="Eaton Z."/>
            <person name="Mclaughlin S."/>
            <person name="Kingan S."/>
            <person name="Baybayan P."/>
            <person name="Concepcion G."/>
            <person name="Jordan M."/>
            <person name="Riva A."/>
            <person name="Barbazuk W."/>
            <person name="Harkins T."/>
        </authorList>
    </citation>
    <scope>NUCLEOTIDE SEQUENCE [LARGE SCALE GENOMIC DNA]</scope>
    <source>
        <strain evidence="2">cv. Jamaican Lion 4</strain>
        <tissue evidence="1">Leaf</tissue>
    </source>
</reference>
<comment type="caution">
    <text evidence="1">The sequence shown here is derived from an EMBL/GenBank/DDBJ whole genome shotgun (WGS) entry which is preliminary data.</text>
</comment>
<evidence type="ECO:0000313" key="2">
    <source>
        <dbReference type="Proteomes" id="UP000583929"/>
    </source>
</evidence>
<gene>
    <name evidence="1" type="ORF">G4B88_012765</name>
</gene>
<name>A0A7J6GAI6_CANSA</name>
<dbReference type="AlphaFoldDB" id="A0A7J6GAI6"/>
<accession>A0A7J6GAI6</accession>
<proteinExistence type="predicted"/>
<protein>
    <submittedName>
        <fullName evidence="1">Uncharacterized protein</fullName>
    </submittedName>
</protein>
<keyword evidence="2" id="KW-1185">Reference proteome</keyword>
<organism evidence="1 2">
    <name type="scientific">Cannabis sativa</name>
    <name type="common">Hemp</name>
    <name type="synonym">Marijuana</name>
    <dbReference type="NCBI Taxonomy" id="3483"/>
    <lineage>
        <taxon>Eukaryota</taxon>
        <taxon>Viridiplantae</taxon>
        <taxon>Streptophyta</taxon>
        <taxon>Embryophyta</taxon>
        <taxon>Tracheophyta</taxon>
        <taxon>Spermatophyta</taxon>
        <taxon>Magnoliopsida</taxon>
        <taxon>eudicotyledons</taxon>
        <taxon>Gunneridae</taxon>
        <taxon>Pentapetalae</taxon>
        <taxon>rosids</taxon>
        <taxon>fabids</taxon>
        <taxon>Rosales</taxon>
        <taxon>Cannabaceae</taxon>
        <taxon>Cannabis</taxon>
    </lineage>
</organism>
<sequence>MVGARLSDVLEMKLTRRLLFPTQESPINKILNDRSVDEREEVEDEEREIILPLLPIRTRWYDGDEDEHDSGDEDAHDSRFAFRAVPQLIWFTTTKFSSSSSFPHGAGLEKTFLCTVTTTISFIPNHSLCHLSLPPMIPPSLCVAAPVIGLLSPTLDSAPSTVAFLYGEEEKNQLSSWRVLSEMTNLLKLLLIIKLRMWLIITRLVMRVPFSHGSFLKCHDGGRSKSLHGSISVFHIPLFRTFTFTHSLRILNQQRFQAHQILSSFVSDGVKHSFTVTTYYDN</sequence>
<dbReference type="EMBL" id="JAATIQ010000126">
    <property type="protein sequence ID" value="KAF4379842.1"/>
    <property type="molecule type" value="Genomic_DNA"/>
</dbReference>